<gene>
    <name evidence="1" type="ORF">UR63_C0013G0032</name>
</gene>
<organism evidence="1 2">
    <name type="scientific">Candidatus Roizmanbacteria bacterium GW2011_GWC2_35_12</name>
    <dbReference type="NCBI Taxonomy" id="1618485"/>
    <lineage>
        <taxon>Bacteria</taxon>
        <taxon>Candidatus Roizmaniibacteriota</taxon>
    </lineage>
</organism>
<proteinExistence type="predicted"/>
<sequence>MSEIIFFGYGANYDINRIRSIIGHEPKGGEGAINIPEKEKSVLKKVWGENFEAYTLVSGTGYINGRLWIISEEDLEKIKKWEFIYKDSWRELLNISITTFDGKTITAVTEKSKDQYGLERVADGLNYDFTLNKEGQRRHPTPEDEAKMELMRQEISRYYTRPSFA</sequence>
<dbReference type="EMBL" id="LBPX01000013">
    <property type="protein sequence ID" value="KKP67498.1"/>
    <property type="molecule type" value="Genomic_DNA"/>
</dbReference>
<evidence type="ECO:0000313" key="1">
    <source>
        <dbReference type="EMBL" id="KKP67498.1"/>
    </source>
</evidence>
<dbReference type="AlphaFoldDB" id="A0A0G0BDE0"/>
<evidence type="ECO:0008006" key="3">
    <source>
        <dbReference type="Google" id="ProtNLM"/>
    </source>
</evidence>
<evidence type="ECO:0000313" key="2">
    <source>
        <dbReference type="Proteomes" id="UP000034127"/>
    </source>
</evidence>
<protein>
    <recommendedName>
        <fullName evidence="3">Gamma-glutamylcyclotransferase AIG2-like domain-containing protein</fullName>
    </recommendedName>
</protein>
<name>A0A0G0BDE0_9BACT</name>
<comment type="caution">
    <text evidence="1">The sequence shown here is derived from an EMBL/GenBank/DDBJ whole genome shotgun (WGS) entry which is preliminary data.</text>
</comment>
<accession>A0A0G0BDE0</accession>
<dbReference type="Proteomes" id="UP000034127">
    <property type="component" value="Unassembled WGS sequence"/>
</dbReference>
<reference evidence="1 2" key="1">
    <citation type="journal article" date="2015" name="Nature">
        <title>rRNA introns, odd ribosomes, and small enigmatic genomes across a large radiation of phyla.</title>
        <authorList>
            <person name="Brown C.T."/>
            <person name="Hug L.A."/>
            <person name="Thomas B.C."/>
            <person name="Sharon I."/>
            <person name="Castelle C.J."/>
            <person name="Singh A."/>
            <person name="Wilkins M.J."/>
            <person name="Williams K.H."/>
            <person name="Banfield J.F."/>
        </authorList>
    </citation>
    <scope>NUCLEOTIDE SEQUENCE [LARGE SCALE GENOMIC DNA]</scope>
</reference>